<dbReference type="EMBL" id="JOWA01000110">
    <property type="protein sequence ID" value="KEZ41052.1"/>
    <property type="molecule type" value="Genomic_DNA"/>
</dbReference>
<keyword evidence="4 10" id="KW-0963">Cytoplasm</keyword>
<evidence type="ECO:0000313" key="13">
    <source>
        <dbReference type="Proteomes" id="UP000028545"/>
    </source>
</evidence>
<evidence type="ECO:0000256" key="1">
    <source>
        <dbReference type="ARBA" id="ARBA00004496"/>
    </source>
</evidence>
<comment type="caution">
    <text evidence="12">The sequence shown here is derived from an EMBL/GenBank/DDBJ whole genome shotgun (WGS) entry which is preliminary data.</text>
</comment>
<evidence type="ECO:0000256" key="11">
    <source>
        <dbReference type="SAM" id="MobiDB-lite"/>
    </source>
</evidence>
<evidence type="ECO:0000313" key="12">
    <source>
        <dbReference type="EMBL" id="KEZ41052.1"/>
    </source>
</evidence>
<gene>
    <name evidence="12" type="ORF">SAPIO_CDS7098</name>
</gene>
<keyword evidence="13" id="KW-1185">Reference proteome</keyword>
<dbReference type="AlphaFoldDB" id="A0A084G140"/>
<dbReference type="InterPro" id="IPR038253">
    <property type="entry name" value="SRP68_N_sf"/>
</dbReference>
<sequence length="618" mass="68980">MDITKFVVSGRAQAFGDNAVYRGQLSRRLLKSRKTLGIATRNRGKYQKKDEVTAEQIRENPEYVRLLLLTSERAWAHAMSMRTAHMADAKGIAGRTRSHIISRIEKAAHTAEHLVSILSDSEDSGAKSTDILEAFAYAGMMRGAANFEKQSWEKCLKNYSVSHAIYSALKTSSADGETYKDLLSEIIDPSIQFAAYQLKTPRTVPVHIIARKAFPTSNSFLVDEINERDPSVLRQEDAESKQEAGVEDVPKTLAWRSREVRIEDAAIALAWKATLAAKEALTSKVASSGSIVPKELAGAYDDILTATQDAVDATKQALDELRGENVPQTDPRMQSLQITRTAVNFEMISWRVGRNRVLTGPHDGALEDYAELSKRELKKRAKAKDENKPREMKLKQKLNKLKERVALYDGALQNLEEAKALPGVPADEELTQRLEATEKYFTALKALSIARSHALTGNRRNALALLAHAHTLVQTSTPILTSPTTPNSPLNIQVSPTDLSFLESLLDGQVQRFRALVHIEKKLEENPPKSRVHPSVPLIDRLHEWPAEGVDLENLVEWPPKLPLIPGKPIFLDVAWNYIDYPGRRTEEVEEKKEEEEKGEAAKPAPAPQKRGWFGFGR</sequence>
<evidence type="ECO:0000256" key="2">
    <source>
        <dbReference type="ARBA" id="ARBA00004604"/>
    </source>
</evidence>
<evidence type="ECO:0000256" key="10">
    <source>
        <dbReference type="PIRNR" id="PIRNR038995"/>
    </source>
</evidence>
<dbReference type="RefSeq" id="XP_016640851.1">
    <property type="nucleotide sequence ID" value="XM_016789024.1"/>
</dbReference>
<organism evidence="12 13">
    <name type="scientific">Pseudallescheria apiosperma</name>
    <name type="common">Scedosporium apiospermum</name>
    <dbReference type="NCBI Taxonomy" id="563466"/>
    <lineage>
        <taxon>Eukaryota</taxon>
        <taxon>Fungi</taxon>
        <taxon>Dikarya</taxon>
        <taxon>Ascomycota</taxon>
        <taxon>Pezizomycotina</taxon>
        <taxon>Sordariomycetes</taxon>
        <taxon>Hypocreomycetidae</taxon>
        <taxon>Microascales</taxon>
        <taxon>Microascaceae</taxon>
        <taxon>Scedosporium</taxon>
    </lineage>
</organism>
<dbReference type="GO" id="GO:0005730">
    <property type="term" value="C:nucleolus"/>
    <property type="evidence" value="ECO:0007669"/>
    <property type="project" value="UniProtKB-SubCell"/>
</dbReference>
<evidence type="ECO:0000256" key="4">
    <source>
        <dbReference type="ARBA" id="ARBA00022490"/>
    </source>
</evidence>
<dbReference type="OMA" id="NYDLISW"/>
<comment type="function">
    <text evidence="10">Component of the signal recognition particle (SRP) complex, a ribonucleoprotein complex that mediates the cotranslational targeting of secretory and membrane proteins to the endoplasmic reticulum (ER). The SRP complex interacts with the signal sequence in nascent secretory and membrane proteins and directs them to the membrane of the ER.</text>
</comment>
<evidence type="ECO:0000256" key="9">
    <source>
        <dbReference type="ARBA" id="ARBA00029498"/>
    </source>
</evidence>
<dbReference type="GO" id="GO:0005047">
    <property type="term" value="F:signal recognition particle binding"/>
    <property type="evidence" value="ECO:0007669"/>
    <property type="project" value="InterPro"/>
</dbReference>
<dbReference type="GO" id="GO:0030942">
    <property type="term" value="F:endoplasmic reticulum signal peptide binding"/>
    <property type="evidence" value="ECO:0007669"/>
    <property type="project" value="InterPro"/>
</dbReference>
<dbReference type="InterPro" id="IPR034652">
    <property type="entry name" value="SRP68-RBD"/>
</dbReference>
<evidence type="ECO:0000256" key="7">
    <source>
        <dbReference type="ARBA" id="ARBA00023242"/>
    </source>
</evidence>
<name>A0A084G140_PSEDA</name>
<evidence type="ECO:0000256" key="3">
    <source>
        <dbReference type="ARBA" id="ARBA00009352"/>
    </source>
</evidence>
<dbReference type="PIRSF" id="PIRSF038995">
    <property type="entry name" value="SRP68"/>
    <property type="match status" value="1"/>
</dbReference>
<dbReference type="GO" id="GO:0005786">
    <property type="term" value="C:signal recognition particle, endoplasmic reticulum targeting"/>
    <property type="evidence" value="ECO:0007669"/>
    <property type="project" value="UniProtKB-KW"/>
</dbReference>
<keyword evidence="5 10" id="KW-0694">RNA-binding</keyword>
<dbReference type="HOGENOM" id="CLU_018649_2_0_1"/>
<keyword evidence="7" id="KW-0539">Nucleus</keyword>
<dbReference type="InterPro" id="IPR026258">
    <property type="entry name" value="SRP68"/>
</dbReference>
<dbReference type="CDD" id="cd15481">
    <property type="entry name" value="SRP68-RBD"/>
    <property type="match status" value="1"/>
</dbReference>
<accession>A0A084G140</accession>
<dbReference type="GO" id="GO:0006614">
    <property type="term" value="P:SRP-dependent cotranslational protein targeting to membrane"/>
    <property type="evidence" value="ECO:0007669"/>
    <property type="project" value="InterPro"/>
</dbReference>
<evidence type="ECO:0000256" key="8">
    <source>
        <dbReference type="ARBA" id="ARBA00023274"/>
    </source>
</evidence>
<dbReference type="PANTHER" id="PTHR12860:SF0">
    <property type="entry name" value="SIGNAL RECOGNITION PARTICLE SUBUNIT SRP68"/>
    <property type="match status" value="1"/>
</dbReference>
<protein>
    <recommendedName>
        <fullName evidence="9 10">Signal recognition particle subunit SRP68</fullName>
        <shortName evidence="10">SRP68</shortName>
    </recommendedName>
</protein>
<dbReference type="OrthoDB" id="10255118at2759"/>
<dbReference type="Pfam" id="PF16969">
    <property type="entry name" value="SRP68"/>
    <property type="match status" value="1"/>
</dbReference>
<dbReference type="KEGG" id="sapo:SAPIO_CDS7098"/>
<keyword evidence="8 10" id="KW-0687">Ribonucleoprotein</keyword>
<comment type="subcellular location">
    <subcellularLocation>
        <location evidence="1 10">Cytoplasm</location>
    </subcellularLocation>
    <subcellularLocation>
        <location evidence="2">Nucleus</location>
        <location evidence="2">Nucleolus</location>
    </subcellularLocation>
</comment>
<dbReference type="GeneID" id="27726170"/>
<keyword evidence="6 10" id="KW-0733">Signal recognition particle</keyword>
<dbReference type="Gene3D" id="1.10.3450.40">
    <property type="entry name" value="Signal recognition particle, SRP68 subunit, RNA-binding domain"/>
    <property type="match status" value="1"/>
</dbReference>
<dbReference type="PANTHER" id="PTHR12860">
    <property type="entry name" value="SIGNAL RECOGNITION PARTICLE 68 KDA PROTEIN"/>
    <property type="match status" value="1"/>
</dbReference>
<evidence type="ECO:0000256" key="6">
    <source>
        <dbReference type="ARBA" id="ARBA00023135"/>
    </source>
</evidence>
<feature type="region of interest" description="Disordered" evidence="11">
    <location>
        <begin position="587"/>
        <end position="618"/>
    </location>
</feature>
<dbReference type="VEuPathDB" id="FungiDB:SAPIO_CDS7098"/>
<feature type="compositionally biased region" description="Basic and acidic residues" evidence="11">
    <location>
        <begin position="587"/>
        <end position="601"/>
    </location>
</feature>
<dbReference type="Proteomes" id="UP000028545">
    <property type="component" value="Unassembled WGS sequence"/>
</dbReference>
<evidence type="ECO:0000256" key="5">
    <source>
        <dbReference type="ARBA" id="ARBA00022884"/>
    </source>
</evidence>
<comment type="similarity">
    <text evidence="3 10">Belongs to the SRP68 family.</text>
</comment>
<dbReference type="GO" id="GO:0008312">
    <property type="term" value="F:7S RNA binding"/>
    <property type="evidence" value="ECO:0007669"/>
    <property type="project" value="InterPro"/>
</dbReference>
<reference evidence="12 13" key="1">
    <citation type="journal article" date="2014" name="Genome Announc.">
        <title>Draft genome sequence of the pathogenic fungus Scedosporium apiospermum.</title>
        <authorList>
            <person name="Vandeputte P."/>
            <person name="Ghamrawi S."/>
            <person name="Rechenmann M."/>
            <person name="Iltis A."/>
            <person name="Giraud S."/>
            <person name="Fleury M."/>
            <person name="Thornton C."/>
            <person name="Delhaes L."/>
            <person name="Meyer W."/>
            <person name="Papon N."/>
            <person name="Bouchara J.P."/>
        </authorList>
    </citation>
    <scope>NUCLEOTIDE SEQUENCE [LARGE SCALE GENOMIC DNA]</scope>
    <source>
        <strain evidence="12 13">IHEM 14462</strain>
    </source>
</reference>
<proteinExistence type="inferred from homology"/>